<evidence type="ECO:0000256" key="2">
    <source>
        <dbReference type="ARBA" id="ARBA00005983"/>
    </source>
</evidence>
<gene>
    <name evidence="10" type="ORF">EXE57_12645</name>
</gene>
<keyword evidence="5 10" id="KW-0418">Kinase</keyword>
<comment type="cofactor">
    <cofactor evidence="1">
        <name>Mg(2+)</name>
        <dbReference type="ChEBI" id="CHEBI:18420"/>
    </cofactor>
</comment>
<evidence type="ECO:0000256" key="6">
    <source>
        <dbReference type="ARBA" id="ARBA00022840"/>
    </source>
</evidence>
<dbReference type="InterPro" id="IPR050187">
    <property type="entry name" value="Lipid_Phosphate_FormReg"/>
</dbReference>
<dbReference type="InterPro" id="IPR001206">
    <property type="entry name" value="Diacylglycerol_kinase_cat_dom"/>
</dbReference>
<dbReference type="GO" id="GO:0008654">
    <property type="term" value="P:phospholipid biosynthetic process"/>
    <property type="evidence" value="ECO:0007669"/>
    <property type="project" value="UniProtKB-KW"/>
</dbReference>
<dbReference type="OrthoDB" id="142078at2"/>
<proteinExistence type="inferred from homology"/>
<dbReference type="PANTHER" id="PTHR12358">
    <property type="entry name" value="SPHINGOSINE KINASE"/>
    <property type="match status" value="1"/>
</dbReference>
<dbReference type="EMBL" id="CP038267">
    <property type="protein sequence ID" value="QBR93022.1"/>
    <property type="molecule type" value="Genomic_DNA"/>
</dbReference>
<dbReference type="GO" id="GO:0005524">
    <property type="term" value="F:ATP binding"/>
    <property type="evidence" value="ECO:0007669"/>
    <property type="project" value="UniProtKB-KW"/>
</dbReference>
<keyword evidence="6" id="KW-0067">ATP-binding</keyword>
<dbReference type="PANTHER" id="PTHR12358:SF106">
    <property type="entry name" value="LIPID KINASE YEGS"/>
    <property type="match status" value="1"/>
</dbReference>
<evidence type="ECO:0000256" key="1">
    <source>
        <dbReference type="ARBA" id="ARBA00001946"/>
    </source>
</evidence>
<evidence type="ECO:0000256" key="7">
    <source>
        <dbReference type="ARBA" id="ARBA00023209"/>
    </source>
</evidence>
<dbReference type="RefSeq" id="WP_135078025.1">
    <property type="nucleotide sequence ID" value="NZ_CP038267.1"/>
</dbReference>
<dbReference type="PROSITE" id="PS50146">
    <property type="entry name" value="DAGK"/>
    <property type="match status" value="1"/>
</dbReference>
<comment type="similarity">
    <text evidence="2">Belongs to the diacylglycerol/lipid kinase family.</text>
</comment>
<dbReference type="InterPro" id="IPR016064">
    <property type="entry name" value="NAD/diacylglycerol_kinase_sf"/>
</dbReference>
<evidence type="ECO:0000256" key="4">
    <source>
        <dbReference type="ARBA" id="ARBA00022741"/>
    </source>
</evidence>
<protein>
    <submittedName>
        <fullName evidence="10">Diacylglycerol kinase family lipid kinase</fullName>
    </submittedName>
</protein>
<evidence type="ECO:0000313" key="10">
    <source>
        <dbReference type="EMBL" id="QBR93022.1"/>
    </source>
</evidence>
<feature type="domain" description="DAGKc" evidence="9">
    <location>
        <begin position="3"/>
        <end position="131"/>
    </location>
</feature>
<evidence type="ECO:0000256" key="8">
    <source>
        <dbReference type="ARBA" id="ARBA00023264"/>
    </source>
</evidence>
<evidence type="ECO:0000256" key="3">
    <source>
        <dbReference type="ARBA" id="ARBA00022679"/>
    </source>
</evidence>
<dbReference type="Pfam" id="PF19279">
    <property type="entry name" value="YegS_C"/>
    <property type="match status" value="1"/>
</dbReference>
<dbReference type="InterPro" id="IPR045540">
    <property type="entry name" value="YegS/DAGK_C"/>
</dbReference>
<organism evidence="10 11">
    <name type="scientific">Nocardioides euryhalodurans</name>
    <dbReference type="NCBI Taxonomy" id="2518370"/>
    <lineage>
        <taxon>Bacteria</taxon>
        <taxon>Bacillati</taxon>
        <taxon>Actinomycetota</taxon>
        <taxon>Actinomycetes</taxon>
        <taxon>Propionibacteriales</taxon>
        <taxon>Nocardioidaceae</taxon>
        <taxon>Nocardioides</taxon>
    </lineage>
</organism>
<name>A0A4V1BE13_9ACTN</name>
<keyword evidence="4" id="KW-0547">Nucleotide-binding</keyword>
<dbReference type="Proteomes" id="UP000294894">
    <property type="component" value="Chromosome"/>
</dbReference>
<dbReference type="Gene3D" id="3.40.50.10330">
    <property type="entry name" value="Probable inorganic polyphosphate/atp-NAD kinase, domain 1"/>
    <property type="match status" value="1"/>
</dbReference>
<accession>A0A4V1BE13</accession>
<evidence type="ECO:0000313" key="11">
    <source>
        <dbReference type="Proteomes" id="UP000294894"/>
    </source>
</evidence>
<dbReference type="SMART" id="SM00046">
    <property type="entry name" value="DAGKc"/>
    <property type="match status" value="1"/>
</dbReference>
<dbReference type="GO" id="GO:0005886">
    <property type="term" value="C:plasma membrane"/>
    <property type="evidence" value="ECO:0007669"/>
    <property type="project" value="TreeGrafter"/>
</dbReference>
<dbReference type="Pfam" id="PF00781">
    <property type="entry name" value="DAGK_cat"/>
    <property type="match status" value="1"/>
</dbReference>
<dbReference type="Gene3D" id="2.60.200.40">
    <property type="match status" value="1"/>
</dbReference>
<dbReference type="KEGG" id="noy:EXE57_12645"/>
<keyword evidence="11" id="KW-1185">Reference proteome</keyword>
<dbReference type="AlphaFoldDB" id="A0A4V1BE13"/>
<keyword evidence="7" id="KW-0443">Lipid metabolism</keyword>
<keyword evidence="3" id="KW-0808">Transferase</keyword>
<dbReference type="GO" id="GO:0004143">
    <property type="term" value="F:ATP-dependent diacylglycerol kinase activity"/>
    <property type="evidence" value="ECO:0007669"/>
    <property type="project" value="TreeGrafter"/>
</dbReference>
<sequence length="301" mass="30485">MTEPPRRFSLLVNPASGGGAAAGAVVPVARLLRDAGARVEVSYSPGPAAIRDLVDAALGRGDTVVSVGGDGMLSAVAGPVARAGGVLGVLPAGRGNDFARMLGLPASPAEQAALLLAGRTRRVDLLAYGDHVVAGSVYAGVDARAAELVGRAHRLPSALHYPVAAVRALAGHRAGRYRLAVDGLEQEVTAATVVVANSAYYGSGMRIAPSASVGDGLLDVVVVGAASRLALVRALPSVYDGRHVERDEVQVLTGTRVELRGRGREPIPVGGDGEPLGVLPGLTEEPAVVELLPGALTVLLP</sequence>
<dbReference type="InterPro" id="IPR017438">
    <property type="entry name" value="ATP-NAD_kinase_N"/>
</dbReference>
<reference evidence="10 11" key="1">
    <citation type="submission" date="2019-03" db="EMBL/GenBank/DDBJ databases">
        <title>Three New Species of Nocardioides, Nocardioides euryhalodurans sp. nov., Nocardioides seonyuensis sp. nov. and Nocardioides eburneoflavus sp. nov., Iolated from Soil.</title>
        <authorList>
            <person name="Roh S.G."/>
            <person name="Lee C."/>
            <person name="Kim M.-K."/>
            <person name="Kim S.B."/>
        </authorList>
    </citation>
    <scope>NUCLEOTIDE SEQUENCE [LARGE SCALE GENOMIC DNA]</scope>
    <source>
        <strain evidence="10 11">MMS17-SY117</strain>
    </source>
</reference>
<keyword evidence="7" id="KW-0594">Phospholipid biosynthesis</keyword>
<evidence type="ECO:0000259" key="9">
    <source>
        <dbReference type="PROSITE" id="PS50146"/>
    </source>
</evidence>
<evidence type="ECO:0000256" key="5">
    <source>
        <dbReference type="ARBA" id="ARBA00022777"/>
    </source>
</evidence>
<keyword evidence="8" id="KW-1208">Phospholipid metabolism</keyword>
<dbReference type="SUPFAM" id="SSF111331">
    <property type="entry name" value="NAD kinase/diacylglycerol kinase-like"/>
    <property type="match status" value="1"/>
</dbReference>
<keyword evidence="7" id="KW-0444">Lipid biosynthesis</keyword>